<evidence type="ECO:0000259" key="2">
    <source>
        <dbReference type="PROSITE" id="PS50883"/>
    </source>
</evidence>
<dbReference type="PROSITE" id="PS50883">
    <property type="entry name" value="EAL"/>
    <property type="match status" value="1"/>
</dbReference>
<keyword evidence="1" id="KW-0472">Membrane</keyword>
<dbReference type="PROSITE" id="PS51257">
    <property type="entry name" value="PROKAR_LIPOPROTEIN"/>
    <property type="match status" value="1"/>
</dbReference>
<dbReference type="InterPro" id="IPR050706">
    <property type="entry name" value="Cyclic-di-GMP_PDE-like"/>
</dbReference>
<dbReference type="CDD" id="cd01948">
    <property type="entry name" value="EAL"/>
    <property type="match status" value="1"/>
</dbReference>
<dbReference type="NCBIfam" id="TIGR00254">
    <property type="entry name" value="GGDEF"/>
    <property type="match status" value="1"/>
</dbReference>
<gene>
    <name evidence="4" type="ORF">GCM10011322_31240</name>
</gene>
<comment type="caution">
    <text evidence="4">The sequence shown here is derived from an EMBL/GenBank/DDBJ whole genome shotgun (WGS) entry which is preliminary data.</text>
</comment>
<dbReference type="Gene3D" id="3.20.20.450">
    <property type="entry name" value="EAL domain"/>
    <property type="match status" value="1"/>
</dbReference>
<dbReference type="PANTHER" id="PTHR33121">
    <property type="entry name" value="CYCLIC DI-GMP PHOSPHODIESTERASE PDEF"/>
    <property type="match status" value="1"/>
</dbReference>
<keyword evidence="5" id="KW-1185">Reference proteome</keyword>
<dbReference type="AlphaFoldDB" id="A0A917QBR4"/>
<dbReference type="SMART" id="SM00052">
    <property type="entry name" value="EAL"/>
    <property type="match status" value="1"/>
</dbReference>
<dbReference type="InterPro" id="IPR000160">
    <property type="entry name" value="GGDEF_dom"/>
</dbReference>
<dbReference type="SUPFAM" id="SSF141868">
    <property type="entry name" value="EAL domain-like"/>
    <property type="match status" value="1"/>
</dbReference>
<feature type="domain" description="EAL" evidence="2">
    <location>
        <begin position="396"/>
        <end position="649"/>
    </location>
</feature>
<dbReference type="Proteomes" id="UP000600449">
    <property type="component" value="Unassembled WGS sequence"/>
</dbReference>
<dbReference type="GO" id="GO:0071111">
    <property type="term" value="F:cyclic-guanylate-specific phosphodiesterase activity"/>
    <property type="evidence" value="ECO:0007669"/>
    <property type="project" value="InterPro"/>
</dbReference>
<dbReference type="PROSITE" id="PS50887">
    <property type="entry name" value="GGDEF"/>
    <property type="match status" value="1"/>
</dbReference>
<dbReference type="SUPFAM" id="SSF55073">
    <property type="entry name" value="Nucleotide cyclase"/>
    <property type="match status" value="1"/>
</dbReference>
<organism evidence="4 5">
    <name type="scientific">Salinarimonas ramus</name>
    <dbReference type="NCBI Taxonomy" id="690164"/>
    <lineage>
        <taxon>Bacteria</taxon>
        <taxon>Pseudomonadati</taxon>
        <taxon>Pseudomonadota</taxon>
        <taxon>Alphaproteobacteria</taxon>
        <taxon>Hyphomicrobiales</taxon>
        <taxon>Salinarimonadaceae</taxon>
        <taxon>Salinarimonas</taxon>
    </lineage>
</organism>
<dbReference type="InterPro" id="IPR035919">
    <property type="entry name" value="EAL_sf"/>
</dbReference>
<dbReference type="InterPro" id="IPR043128">
    <property type="entry name" value="Rev_trsase/Diguanyl_cyclase"/>
</dbReference>
<feature type="transmembrane region" description="Helical" evidence="1">
    <location>
        <begin position="182"/>
        <end position="205"/>
    </location>
</feature>
<reference evidence="4 5" key="1">
    <citation type="journal article" date="2014" name="Int. J. Syst. Evol. Microbiol.">
        <title>Complete genome sequence of Corynebacterium casei LMG S-19264T (=DSM 44701T), isolated from a smear-ripened cheese.</title>
        <authorList>
            <consortium name="US DOE Joint Genome Institute (JGI-PGF)"/>
            <person name="Walter F."/>
            <person name="Albersmeier A."/>
            <person name="Kalinowski J."/>
            <person name="Ruckert C."/>
        </authorList>
    </citation>
    <scope>NUCLEOTIDE SEQUENCE [LARGE SCALE GENOMIC DNA]</scope>
    <source>
        <strain evidence="4 5">CGMCC 1.9161</strain>
    </source>
</reference>
<accession>A0A917QBR4</accession>
<keyword evidence="1" id="KW-1133">Transmembrane helix</keyword>
<feature type="transmembrane region" description="Helical" evidence="1">
    <location>
        <begin position="20"/>
        <end position="38"/>
    </location>
</feature>
<evidence type="ECO:0000313" key="5">
    <source>
        <dbReference type="Proteomes" id="UP000600449"/>
    </source>
</evidence>
<keyword evidence="1" id="KW-0812">Transmembrane</keyword>
<evidence type="ECO:0008006" key="6">
    <source>
        <dbReference type="Google" id="ProtNLM"/>
    </source>
</evidence>
<sequence length="662" mass="71224">MRALPLRNAMRAVRQRALPLAAGLVLVAIGCAALFALWNMGLVRQGEIDVGQYMVRHLRYTYAEVVNLDRTLEAATLAPTDERALALVSKAADRFHVRLEMLSGLSRGPMVEPGTRFAPLARALSAEVDALVREGIPLDERRLAALRASSAALVRETGDYTRGLEAEIDAALRVKATETSSAWLGVLGSVLALIVLSALSLALVGRNRAVLSQLRLANGRDSLTGCANRRGFRDWAQDLSQETAHDPRQAGGAPPHAVLVFDLDRFKDVNDRLGHPAGDAMLKRAAHWLQDAFGAGGIVARWGGDEFVVATRIGPGGLADVLARLAARAERPLEIELGGETVPILFSCGIAVWPQDAATIDEAITCADAALYAVKEGGRNGHMVFRQGLLDARDRVLETRAGLARALSEGELFLQFQPQVDVVARRVVAAEALVRWRCGRTGRVVPPSEFIPVAEQSGQIAQIDGFVLEEACRAAAAWRRAGVTPRVAINLSPHSFRSADLAERVATTLLRHKLVPADVEIEITEGVLLSDSDAVARSLTNLGRLGVRLALDDFGTGYSNIAYLARLKPSLLKIDRSFLAEGDLAMRTNIVEGVMRLAQTIGAETLMEGIETREQLAFATRTGCRLLQGFLFARPMQADAIPAFCGTVAHDPQAGTRVALAS</sequence>
<dbReference type="SMART" id="SM00267">
    <property type="entry name" value="GGDEF"/>
    <property type="match status" value="1"/>
</dbReference>
<dbReference type="InterPro" id="IPR029787">
    <property type="entry name" value="Nucleotide_cyclase"/>
</dbReference>
<evidence type="ECO:0000313" key="4">
    <source>
        <dbReference type="EMBL" id="GGK41852.1"/>
    </source>
</evidence>
<dbReference type="PANTHER" id="PTHR33121:SF70">
    <property type="entry name" value="SIGNALING PROTEIN YKOW"/>
    <property type="match status" value="1"/>
</dbReference>
<name>A0A917QBR4_9HYPH</name>
<feature type="domain" description="GGDEF" evidence="3">
    <location>
        <begin position="254"/>
        <end position="387"/>
    </location>
</feature>
<dbReference type="InterPro" id="IPR001633">
    <property type="entry name" value="EAL_dom"/>
</dbReference>
<dbReference type="CDD" id="cd01949">
    <property type="entry name" value="GGDEF"/>
    <property type="match status" value="1"/>
</dbReference>
<dbReference type="Pfam" id="PF00990">
    <property type="entry name" value="GGDEF"/>
    <property type="match status" value="1"/>
</dbReference>
<evidence type="ECO:0000256" key="1">
    <source>
        <dbReference type="SAM" id="Phobius"/>
    </source>
</evidence>
<dbReference type="Gene3D" id="3.30.70.270">
    <property type="match status" value="1"/>
</dbReference>
<proteinExistence type="predicted"/>
<evidence type="ECO:0000259" key="3">
    <source>
        <dbReference type="PROSITE" id="PS50887"/>
    </source>
</evidence>
<protein>
    <recommendedName>
        <fullName evidence="6">Diguanylate cyclase (GGDEF) domain-containing protein</fullName>
    </recommendedName>
</protein>
<dbReference type="EMBL" id="BMMF01000009">
    <property type="protein sequence ID" value="GGK41852.1"/>
    <property type="molecule type" value="Genomic_DNA"/>
</dbReference>
<dbReference type="Pfam" id="PF00563">
    <property type="entry name" value="EAL"/>
    <property type="match status" value="1"/>
</dbReference>